<feature type="compositionally biased region" description="Basic and acidic residues" evidence="1">
    <location>
        <begin position="156"/>
        <end position="165"/>
    </location>
</feature>
<proteinExistence type="predicted"/>
<reference evidence="3" key="1">
    <citation type="submission" date="2016-11" db="UniProtKB">
        <authorList>
            <consortium name="WormBaseParasite"/>
        </authorList>
    </citation>
    <scope>IDENTIFICATION</scope>
</reference>
<feature type="region of interest" description="Disordered" evidence="1">
    <location>
        <begin position="105"/>
        <end position="132"/>
    </location>
</feature>
<evidence type="ECO:0000313" key="3">
    <source>
        <dbReference type="WBParaSite" id="L893_g20129.t1"/>
    </source>
</evidence>
<name>A0A1I7YV21_9BILA</name>
<dbReference type="Proteomes" id="UP000095287">
    <property type="component" value="Unplaced"/>
</dbReference>
<evidence type="ECO:0000256" key="1">
    <source>
        <dbReference type="SAM" id="MobiDB-lite"/>
    </source>
</evidence>
<feature type="compositionally biased region" description="Basic and acidic residues" evidence="1">
    <location>
        <begin position="202"/>
        <end position="259"/>
    </location>
</feature>
<accession>A0A1I7YV21</accession>
<evidence type="ECO:0000313" key="2">
    <source>
        <dbReference type="Proteomes" id="UP000095287"/>
    </source>
</evidence>
<dbReference type="AlphaFoldDB" id="A0A1I7YV21"/>
<keyword evidence="2" id="KW-1185">Reference proteome</keyword>
<protein>
    <submittedName>
        <fullName evidence="3">SMAP domain-containing protein</fullName>
    </submittedName>
</protein>
<feature type="region of interest" description="Disordered" evidence="1">
    <location>
        <begin position="146"/>
        <end position="268"/>
    </location>
</feature>
<organism evidence="2 3">
    <name type="scientific">Steinernema glaseri</name>
    <dbReference type="NCBI Taxonomy" id="37863"/>
    <lineage>
        <taxon>Eukaryota</taxon>
        <taxon>Metazoa</taxon>
        <taxon>Ecdysozoa</taxon>
        <taxon>Nematoda</taxon>
        <taxon>Chromadorea</taxon>
        <taxon>Rhabditida</taxon>
        <taxon>Tylenchina</taxon>
        <taxon>Panagrolaimomorpha</taxon>
        <taxon>Strongyloidoidea</taxon>
        <taxon>Steinernematidae</taxon>
        <taxon>Steinernema</taxon>
    </lineage>
</organism>
<sequence>MADVGFSKRNYGMGLYEVAAKEAAANAAAVAAENGIDGEPLVMKGHPPGKIFEKSDSTFSLKSSGSHHSDIAAQVEKIKQQVYNSPVKKTNSTVDKVAADIAAAAAGSAHNSPKRLPKTPPPQKEPSPKKKEIWEMAAVGSFSNKVKGWKNVGKQKHMESERPEWMNELPTQKMVQHRRGSSSAEEELLEVYRQQQMALKGRKTEEKKKSSKDKKEKKGDKKEKAEKEKKDAKEKKKKQHKDEQYTKARDHDFKHDTRNQRSKACSIL</sequence>
<dbReference type="WBParaSite" id="L893_g20129.t1">
    <property type="protein sequence ID" value="L893_g20129.t1"/>
    <property type="gene ID" value="L893_g20129"/>
</dbReference>